<evidence type="ECO:0000313" key="3">
    <source>
        <dbReference type="Proteomes" id="UP000307702"/>
    </source>
</evidence>
<accession>A0A8H2JN62</accession>
<organism evidence="2 3">
    <name type="scientific">Colwellia ponticola</name>
    <dbReference type="NCBI Taxonomy" id="2304625"/>
    <lineage>
        <taxon>Bacteria</taxon>
        <taxon>Pseudomonadati</taxon>
        <taxon>Pseudomonadota</taxon>
        <taxon>Gammaproteobacteria</taxon>
        <taxon>Alteromonadales</taxon>
        <taxon>Colwelliaceae</taxon>
        <taxon>Colwellia</taxon>
    </lineage>
</organism>
<dbReference type="SMART" id="SM00331">
    <property type="entry name" value="PP2C_SIG"/>
    <property type="match status" value="1"/>
</dbReference>
<dbReference type="AlphaFoldDB" id="A0A8H2JN62"/>
<gene>
    <name evidence="2" type="ORF">FCS21_03405</name>
</gene>
<dbReference type="CDD" id="cd00143">
    <property type="entry name" value="PP2Cc"/>
    <property type="match status" value="1"/>
</dbReference>
<reference evidence="2 3" key="1">
    <citation type="submission" date="2019-05" db="EMBL/GenBank/DDBJ databases">
        <title>Colwellia ponticola sp. nov., isolated from seawater.</title>
        <authorList>
            <person name="Yoon J.-H."/>
        </authorList>
    </citation>
    <scope>NUCLEOTIDE SEQUENCE [LARGE SCALE GENOMIC DNA]</scope>
    <source>
        <strain evidence="2 3">OISW-25</strain>
    </source>
</reference>
<dbReference type="Pfam" id="PF13672">
    <property type="entry name" value="PP2C_2"/>
    <property type="match status" value="1"/>
</dbReference>
<feature type="domain" description="PPM-type phosphatase" evidence="1">
    <location>
        <begin position="2"/>
        <end position="244"/>
    </location>
</feature>
<dbReference type="InterPro" id="IPR001932">
    <property type="entry name" value="PPM-type_phosphatase-like_dom"/>
</dbReference>
<dbReference type="InterPro" id="IPR036457">
    <property type="entry name" value="PPM-type-like_dom_sf"/>
</dbReference>
<dbReference type="SUPFAM" id="SSF81606">
    <property type="entry name" value="PP2C-like"/>
    <property type="match status" value="1"/>
</dbReference>
<evidence type="ECO:0000313" key="2">
    <source>
        <dbReference type="EMBL" id="TMM46838.1"/>
    </source>
</evidence>
<comment type="caution">
    <text evidence="2">The sequence shown here is derived from an EMBL/GenBank/DDBJ whole genome shotgun (WGS) entry which is preliminary data.</text>
</comment>
<dbReference type="EMBL" id="SZVP01000002">
    <property type="protein sequence ID" value="TMM46838.1"/>
    <property type="molecule type" value="Genomic_DNA"/>
</dbReference>
<dbReference type="RefSeq" id="WP_138620599.1">
    <property type="nucleotide sequence ID" value="NZ_SZVP01000002.1"/>
</dbReference>
<dbReference type="OrthoDB" id="9801841at2"/>
<proteinExistence type="predicted"/>
<dbReference type="Proteomes" id="UP000307702">
    <property type="component" value="Unassembled WGS sequence"/>
</dbReference>
<dbReference type="SMART" id="SM00332">
    <property type="entry name" value="PP2Cc"/>
    <property type="match status" value="1"/>
</dbReference>
<dbReference type="PROSITE" id="PS51746">
    <property type="entry name" value="PPM_2"/>
    <property type="match status" value="1"/>
</dbReference>
<evidence type="ECO:0000259" key="1">
    <source>
        <dbReference type="PROSITE" id="PS51746"/>
    </source>
</evidence>
<dbReference type="PANTHER" id="PTHR13832">
    <property type="entry name" value="PROTEIN PHOSPHATASE 2C"/>
    <property type="match status" value="1"/>
</dbReference>
<name>A0A8H2JN62_9GAMM</name>
<protein>
    <submittedName>
        <fullName evidence="2">Serine/threonine-protein phosphatase</fullName>
    </submittedName>
</protein>
<keyword evidence="3" id="KW-1185">Reference proteome</keyword>
<dbReference type="InterPro" id="IPR015655">
    <property type="entry name" value="PP2C"/>
</dbReference>
<sequence>MNHYIKSLSHQGVIRRNNEDAISYGSNESLGITWMIIADGMGGHNAGEVASAMLIKHFQTQFSLLSQTTIPNWQTWIKNQLNAANNAILLQAKTTVAQQGMGTTAVLMVIVENNCHLGWVGDSRAYTLQDNRLVQQSVDHTMIQALVTSGAISAETAKQANTKNLLSQAIGVKEAITVDTKTIVINSGDTIMLSTDGLHDYLTEAQISDYLAEFSSEKEVCKEMLEQAIAQNSRDNLTVGLVKCG</sequence>
<dbReference type="PANTHER" id="PTHR13832:SF860">
    <property type="entry name" value="PROTEIN PHOSPHATASE PHPP"/>
    <property type="match status" value="1"/>
</dbReference>
<dbReference type="Gene3D" id="3.60.40.10">
    <property type="entry name" value="PPM-type phosphatase domain"/>
    <property type="match status" value="1"/>
</dbReference>
<dbReference type="GO" id="GO:0004722">
    <property type="term" value="F:protein serine/threonine phosphatase activity"/>
    <property type="evidence" value="ECO:0007669"/>
    <property type="project" value="InterPro"/>
</dbReference>